<sequence>MQSVARSFDLLEALAGPGELGLVELAGRAGLQPSTAHRLLATLTERGYTLQSAESGRYLLGYKLLELASFVNARTTYLRALARPYLASVQRITGETATLSVLELPNVVFLDQVEGTRSVRMFTQVGLGVPAHTSASGKAILAFQQPAALDAICDGGLARITARTIATRAELEAELARIRRRGYAIDNEEHEEGVSCVAAPIFGFEGDVRAAISVSAPTQRVHSADTAELGELLAGRAAEISRALGHKPDGGG</sequence>
<dbReference type="SMART" id="SM00346">
    <property type="entry name" value="HTH_ICLR"/>
    <property type="match status" value="1"/>
</dbReference>
<dbReference type="Pfam" id="PF01614">
    <property type="entry name" value="IclR_C"/>
    <property type="match status" value="1"/>
</dbReference>
<dbReference type="InterPro" id="IPR036390">
    <property type="entry name" value="WH_DNA-bd_sf"/>
</dbReference>
<dbReference type="GO" id="GO:0003700">
    <property type="term" value="F:DNA-binding transcription factor activity"/>
    <property type="evidence" value="ECO:0007669"/>
    <property type="project" value="TreeGrafter"/>
</dbReference>
<evidence type="ECO:0000256" key="5">
    <source>
        <dbReference type="ARBA" id="ARBA00070406"/>
    </source>
</evidence>
<feature type="domain" description="IclR-ED" evidence="7">
    <location>
        <begin position="63"/>
        <end position="246"/>
    </location>
</feature>
<feature type="domain" description="HTH iclR-type" evidence="6">
    <location>
        <begin position="1"/>
        <end position="62"/>
    </location>
</feature>
<evidence type="ECO:0000256" key="3">
    <source>
        <dbReference type="ARBA" id="ARBA00023163"/>
    </source>
</evidence>
<dbReference type="InterPro" id="IPR050707">
    <property type="entry name" value="HTH_MetabolicPath_Reg"/>
</dbReference>
<gene>
    <name evidence="8" type="ORF">Gocc_3047</name>
</gene>
<proteinExistence type="predicted"/>
<evidence type="ECO:0000256" key="4">
    <source>
        <dbReference type="ARBA" id="ARBA00058938"/>
    </source>
</evidence>
<dbReference type="AlphaFoldDB" id="A0A7M2YSW4"/>
<dbReference type="SUPFAM" id="SSF55781">
    <property type="entry name" value="GAF domain-like"/>
    <property type="match status" value="1"/>
</dbReference>
<keyword evidence="2" id="KW-0238">DNA-binding</keyword>
<name>A0A7M2YSW4_9ACTN</name>
<keyword evidence="3" id="KW-0804">Transcription</keyword>
<dbReference type="Gene3D" id="3.30.450.40">
    <property type="match status" value="1"/>
</dbReference>
<accession>A0A7M2YSW4</accession>
<dbReference type="Pfam" id="PF09339">
    <property type="entry name" value="HTH_IclR"/>
    <property type="match status" value="1"/>
</dbReference>
<keyword evidence="1" id="KW-0805">Transcription regulation</keyword>
<dbReference type="InterPro" id="IPR014757">
    <property type="entry name" value="Tscrpt_reg_IclR_C"/>
</dbReference>
<evidence type="ECO:0000259" key="7">
    <source>
        <dbReference type="PROSITE" id="PS51078"/>
    </source>
</evidence>
<dbReference type="PROSITE" id="PS51077">
    <property type="entry name" value="HTH_ICLR"/>
    <property type="match status" value="1"/>
</dbReference>
<evidence type="ECO:0000256" key="2">
    <source>
        <dbReference type="ARBA" id="ARBA00023125"/>
    </source>
</evidence>
<dbReference type="GO" id="GO:0003677">
    <property type="term" value="F:DNA binding"/>
    <property type="evidence" value="ECO:0007669"/>
    <property type="project" value="UniProtKB-KW"/>
</dbReference>
<dbReference type="GO" id="GO:0045892">
    <property type="term" value="P:negative regulation of DNA-templated transcription"/>
    <property type="evidence" value="ECO:0007669"/>
    <property type="project" value="TreeGrafter"/>
</dbReference>
<evidence type="ECO:0000313" key="9">
    <source>
        <dbReference type="Proteomes" id="UP000254134"/>
    </source>
</evidence>
<dbReference type="EMBL" id="QQZY01000011">
    <property type="protein sequence ID" value="RDI73252.1"/>
    <property type="molecule type" value="Genomic_DNA"/>
</dbReference>
<dbReference type="RefSeq" id="WP_181813744.1">
    <property type="nucleotide sequence ID" value="NZ_QQZY01000011.1"/>
</dbReference>
<dbReference type="PANTHER" id="PTHR30136:SF24">
    <property type="entry name" value="HTH-TYPE TRANSCRIPTIONAL REPRESSOR ALLR"/>
    <property type="match status" value="1"/>
</dbReference>
<evidence type="ECO:0000256" key="1">
    <source>
        <dbReference type="ARBA" id="ARBA00023015"/>
    </source>
</evidence>
<keyword evidence="9" id="KW-1185">Reference proteome</keyword>
<dbReference type="PANTHER" id="PTHR30136">
    <property type="entry name" value="HELIX-TURN-HELIX TRANSCRIPTIONAL REGULATOR, ICLR FAMILY"/>
    <property type="match status" value="1"/>
</dbReference>
<dbReference type="FunFam" id="1.10.10.10:FF:000056">
    <property type="entry name" value="IclR family transcriptional regulator"/>
    <property type="match status" value="1"/>
</dbReference>
<dbReference type="InterPro" id="IPR029016">
    <property type="entry name" value="GAF-like_dom_sf"/>
</dbReference>
<reference evidence="9" key="2">
    <citation type="journal article" date="2019" name="MicrobiologyOpen">
        <title>High-quality draft genome sequence of Gaiella occulta isolated from a 150 meter deep mineral water borehole and comparison with the genome sequences of other deep-branching lineages of the phylum Actinobacteria.</title>
        <authorList>
            <person name="Severino R."/>
            <person name="Froufe H.J.C."/>
            <person name="Barroso C."/>
            <person name="Albuquerque L."/>
            <person name="Lobo-da-Cunha A."/>
            <person name="da Costa M.S."/>
            <person name="Egas C."/>
        </authorList>
    </citation>
    <scope>NUCLEOTIDE SEQUENCE [LARGE SCALE GENOMIC DNA]</scope>
    <source>
        <strain evidence="9">F2-233</strain>
    </source>
</reference>
<evidence type="ECO:0000313" key="8">
    <source>
        <dbReference type="EMBL" id="RDI73252.1"/>
    </source>
</evidence>
<comment type="function">
    <text evidence="4">May be an activator protein for the gylABX operon.</text>
</comment>
<dbReference type="PROSITE" id="PS51078">
    <property type="entry name" value="ICLR_ED"/>
    <property type="match status" value="1"/>
</dbReference>
<dbReference type="SUPFAM" id="SSF46785">
    <property type="entry name" value="Winged helix' DNA-binding domain"/>
    <property type="match status" value="1"/>
</dbReference>
<dbReference type="InterPro" id="IPR005471">
    <property type="entry name" value="Tscrpt_reg_IclR_N"/>
</dbReference>
<reference evidence="8 9" key="1">
    <citation type="submission" date="2018-07" db="EMBL/GenBank/DDBJ databases">
        <title>High-quality-draft genome sequence of Gaiella occulta.</title>
        <authorList>
            <person name="Severino R."/>
            <person name="Froufe H.J.C."/>
            <person name="Rainey F.A."/>
            <person name="Barroso C."/>
            <person name="Albuquerque L."/>
            <person name="Lobo-Da-Cunha A."/>
            <person name="Da Costa M.S."/>
            <person name="Egas C."/>
        </authorList>
    </citation>
    <scope>NUCLEOTIDE SEQUENCE [LARGE SCALE GENOMIC DNA]</scope>
    <source>
        <strain evidence="8 9">F2-233</strain>
    </source>
</reference>
<evidence type="ECO:0000259" key="6">
    <source>
        <dbReference type="PROSITE" id="PS51077"/>
    </source>
</evidence>
<dbReference type="Proteomes" id="UP000254134">
    <property type="component" value="Unassembled WGS sequence"/>
</dbReference>
<protein>
    <recommendedName>
        <fullName evidence="5">Glycerol operon regulatory protein</fullName>
    </recommendedName>
</protein>
<comment type="caution">
    <text evidence="8">The sequence shown here is derived from an EMBL/GenBank/DDBJ whole genome shotgun (WGS) entry which is preliminary data.</text>
</comment>
<dbReference type="InterPro" id="IPR036388">
    <property type="entry name" value="WH-like_DNA-bd_sf"/>
</dbReference>
<dbReference type="Gene3D" id="1.10.10.10">
    <property type="entry name" value="Winged helix-like DNA-binding domain superfamily/Winged helix DNA-binding domain"/>
    <property type="match status" value="1"/>
</dbReference>
<organism evidence="8 9">
    <name type="scientific">Gaiella occulta</name>
    <dbReference type="NCBI Taxonomy" id="1002870"/>
    <lineage>
        <taxon>Bacteria</taxon>
        <taxon>Bacillati</taxon>
        <taxon>Actinomycetota</taxon>
        <taxon>Thermoleophilia</taxon>
        <taxon>Gaiellales</taxon>
        <taxon>Gaiellaceae</taxon>
        <taxon>Gaiella</taxon>
    </lineage>
</organism>